<dbReference type="PANTHER" id="PTHR30086">
    <property type="entry name" value="ARGININE EXPORTER PROTEIN ARGO"/>
    <property type="match status" value="1"/>
</dbReference>
<reference evidence="8 9" key="1">
    <citation type="journal article" date="2021" name="Int. J. Syst. Evol. Microbiol.">
        <title>Salipiger mangrovisoli sp. nov., isolated from mangrove soil and the proposal for the reclassification of Paraphaeobacter pallidus as Salipiger pallidus comb. nov.</title>
        <authorList>
            <person name="Du J."/>
            <person name="Liu Y."/>
            <person name="Pei T."/>
            <person name="Deng M.R."/>
            <person name="Zhu H."/>
        </authorList>
    </citation>
    <scope>NUCLEOTIDE SEQUENCE [LARGE SCALE GENOMIC DNA]</scope>
    <source>
        <strain evidence="8 9">6D45A</strain>
    </source>
</reference>
<keyword evidence="7" id="KW-0732">Signal</keyword>
<evidence type="ECO:0000256" key="1">
    <source>
        <dbReference type="ARBA" id="ARBA00004651"/>
    </source>
</evidence>
<evidence type="ECO:0000313" key="8">
    <source>
        <dbReference type="EMBL" id="MBE9637280.1"/>
    </source>
</evidence>
<accession>A0ABR9X1C7</accession>
<feature type="chain" id="PRO_5045441525" evidence="7">
    <location>
        <begin position="18"/>
        <end position="204"/>
    </location>
</feature>
<gene>
    <name evidence="8" type="ORF">IQ782_10555</name>
</gene>
<evidence type="ECO:0000256" key="6">
    <source>
        <dbReference type="SAM" id="Phobius"/>
    </source>
</evidence>
<dbReference type="Proteomes" id="UP000607796">
    <property type="component" value="Unassembled WGS sequence"/>
</dbReference>
<evidence type="ECO:0000313" key="9">
    <source>
        <dbReference type="Proteomes" id="UP000607796"/>
    </source>
</evidence>
<evidence type="ECO:0000256" key="3">
    <source>
        <dbReference type="ARBA" id="ARBA00022692"/>
    </source>
</evidence>
<evidence type="ECO:0000256" key="7">
    <source>
        <dbReference type="SAM" id="SignalP"/>
    </source>
</evidence>
<keyword evidence="3 6" id="KW-0812">Transmembrane</keyword>
<proteinExistence type="predicted"/>
<name>A0ABR9X1C7_9RHOB</name>
<keyword evidence="5 6" id="KW-0472">Membrane</keyword>
<feature type="transmembrane region" description="Helical" evidence="6">
    <location>
        <begin position="36"/>
        <end position="62"/>
    </location>
</feature>
<dbReference type="InterPro" id="IPR001123">
    <property type="entry name" value="LeuE-type"/>
</dbReference>
<organism evidence="8 9">
    <name type="scientific">Salipiger mangrovisoli</name>
    <dbReference type="NCBI Taxonomy" id="2865933"/>
    <lineage>
        <taxon>Bacteria</taxon>
        <taxon>Pseudomonadati</taxon>
        <taxon>Pseudomonadota</taxon>
        <taxon>Alphaproteobacteria</taxon>
        <taxon>Rhodobacterales</taxon>
        <taxon>Roseobacteraceae</taxon>
        <taxon>Salipiger</taxon>
    </lineage>
</organism>
<evidence type="ECO:0000256" key="4">
    <source>
        <dbReference type="ARBA" id="ARBA00022989"/>
    </source>
</evidence>
<keyword evidence="9" id="KW-1185">Reference proteome</keyword>
<feature type="signal peptide" evidence="7">
    <location>
        <begin position="1"/>
        <end position="17"/>
    </location>
</feature>
<dbReference type="PANTHER" id="PTHR30086:SF20">
    <property type="entry name" value="ARGININE EXPORTER PROTEIN ARGO-RELATED"/>
    <property type="match status" value="1"/>
</dbReference>
<dbReference type="RefSeq" id="WP_194134597.1">
    <property type="nucleotide sequence ID" value="NZ_JADFFK010000007.1"/>
</dbReference>
<feature type="transmembrane region" description="Helical" evidence="6">
    <location>
        <begin position="112"/>
        <end position="132"/>
    </location>
</feature>
<dbReference type="EMBL" id="JADFFK010000007">
    <property type="protein sequence ID" value="MBE9637280.1"/>
    <property type="molecule type" value="Genomic_DNA"/>
</dbReference>
<dbReference type="Pfam" id="PF01810">
    <property type="entry name" value="LysE"/>
    <property type="match status" value="1"/>
</dbReference>
<keyword evidence="4 6" id="KW-1133">Transmembrane helix</keyword>
<protein>
    <submittedName>
        <fullName evidence="8">LysE family transporter</fullName>
    </submittedName>
</protein>
<comment type="subcellular location">
    <subcellularLocation>
        <location evidence="1">Cell membrane</location>
        <topology evidence="1">Multi-pass membrane protein</topology>
    </subcellularLocation>
</comment>
<feature type="transmembrane region" description="Helical" evidence="6">
    <location>
        <begin position="144"/>
        <end position="165"/>
    </location>
</feature>
<sequence>MDSLAILFLFGASLANAAAPGPCIVFTISRSSASGLRSGMCVTGGILAADAIMATISVLMVLASTTLPAGVDAALKATSIAVVAYVSLRMIFNSGRENPAWHREPPRLADFSLGFTLAAFSPFNLVFLIALLPQILPDRAMGALDAAIVIGVFVVASMLAQLVAVTSGAFLHRSLRRFGVWLERAGGLLIAAITIASLSASAIP</sequence>
<evidence type="ECO:0000256" key="2">
    <source>
        <dbReference type="ARBA" id="ARBA00022475"/>
    </source>
</evidence>
<comment type="caution">
    <text evidence="8">The sequence shown here is derived from an EMBL/GenBank/DDBJ whole genome shotgun (WGS) entry which is preliminary data.</text>
</comment>
<feature type="transmembrane region" description="Helical" evidence="6">
    <location>
        <begin position="74"/>
        <end position="92"/>
    </location>
</feature>
<evidence type="ECO:0000256" key="5">
    <source>
        <dbReference type="ARBA" id="ARBA00023136"/>
    </source>
</evidence>
<feature type="transmembrane region" description="Helical" evidence="6">
    <location>
        <begin position="185"/>
        <end position="203"/>
    </location>
</feature>
<keyword evidence="2" id="KW-1003">Cell membrane</keyword>